<feature type="region of interest" description="Disordered" evidence="5">
    <location>
        <begin position="261"/>
        <end position="280"/>
    </location>
</feature>
<protein>
    <submittedName>
        <fullName evidence="7">Glucan endo-1,3-beta-glucosidase bg3</fullName>
    </submittedName>
</protein>
<dbReference type="Gene3D" id="3.20.20.80">
    <property type="entry name" value="Glycosidases"/>
    <property type="match status" value="1"/>
</dbReference>
<keyword evidence="8" id="KW-1185">Reference proteome</keyword>
<dbReference type="Pfam" id="PF00332">
    <property type="entry name" value="Glyco_hydro_17"/>
    <property type="match status" value="2"/>
</dbReference>
<dbReference type="Proteomes" id="UP001567538">
    <property type="component" value="Unassembled WGS sequence"/>
</dbReference>
<keyword evidence="2" id="KW-0378">Hydrolase</keyword>
<dbReference type="PANTHER" id="PTHR32227">
    <property type="entry name" value="GLUCAN ENDO-1,3-BETA-GLUCOSIDASE BG1-RELATED-RELATED"/>
    <property type="match status" value="1"/>
</dbReference>
<feature type="signal peptide" evidence="6">
    <location>
        <begin position="1"/>
        <end position="28"/>
    </location>
</feature>
<evidence type="ECO:0000256" key="1">
    <source>
        <dbReference type="ARBA" id="ARBA00008773"/>
    </source>
</evidence>
<evidence type="ECO:0000256" key="6">
    <source>
        <dbReference type="SAM" id="SignalP"/>
    </source>
</evidence>
<evidence type="ECO:0000313" key="7">
    <source>
        <dbReference type="EMBL" id="KAL1533721.1"/>
    </source>
</evidence>
<gene>
    <name evidence="7" type="primary">BG3</name>
    <name evidence="7" type="ORF">AAHA92_33570</name>
</gene>
<feature type="chain" id="PRO_5044819977" evidence="6">
    <location>
        <begin position="29"/>
        <end position="385"/>
    </location>
</feature>
<dbReference type="GO" id="GO:0016798">
    <property type="term" value="F:hydrolase activity, acting on glycosyl bonds"/>
    <property type="evidence" value="ECO:0007669"/>
    <property type="project" value="UniProtKB-KW"/>
</dbReference>
<reference evidence="7 8" key="1">
    <citation type="submission" date="2024-06" db="EMBL/GenBank/DDBJ databases">
        <title>A chromosome level genome sequence of Diviner's sage (Salvia divinorum).</title>
        <authorList>
            <person name="Ford S.A."/>
            <person name="Ro D.-K."/>
            <person name="Ness R.W."/>
            <person name="Phillips M.A."/>
        </authorList>
    </citation>
    <scope>NUCLEOTIDE SEQUENCE [LARGE SCALE GENOMIC DNA]</scope>
    <source>
        <strain evidence="7">SAF-2024a</strain>
        <tissue evidence="7">Leaf</tissue>
    </source>
</reference>
<evidence type="ECO:0000256" key="5">
    <source>
        <dbReference type="SAM" id="MobiDB-lite"/>
    </source>
</evidence>
<dbReference type="InterPro" id="IPR017853">
    <property type="entry name" value="GH"/>
</dbReference>
<accession>A0ABD1FPG2</accession>
<evidence type="ECO:0000256" key="2">
    <source>
        <dbReference type="ARBA" id="ARBA00022801"/>
    </source>
</evidence>
<comment type="similarity">
    <text evidence="1 4">Belongs to the glycosyl hydrolase 17 family.</text>
</comment>
<name>A0ABD1FPG2_SALDI</name>
<dbReference type="SUPFAM" id="SSF51445">
    <property type="entry name" value="(Trans)glycosidases"/>
    <property type="match status" value="1"/>
</dbReference>
<keyword evidence="6" id="KW-0732">Signal</keyword>
<evidence type="ECO:0000256" key="4">
    <source>
        <dbReference type="RuleBase" id="RU004335"/>
    </source>
</evidence>
<comment type="caution">
    <text evidence="7">The sequence shown here is derived from an EMBL/GenBank/DDBJ whole genome shotgun (WGS) entry which is preliminary data.</text>
</comment>
<keyword evidence="3" id="KW-0326">Glycosidase</keyword>
<sequence>MAATDNHFKLTMLVFGLLFVTSLHLTAGQVGTFFGRLGTNLPGPAATVSLYQQNNIRRMRLFDPHAPTLRALGGTNTRLMMGVSHSDLRDLANCPQAATAWVRRNILRFPNVTFRYVIVGNEIDPNSELGPFVFPAMQNVYRAIRAAGQGGRIQVSTSIQINLLSRWSPPQAAEFKCSVNWFIRPILEFMRDTGASVHLNVFPFYAYLNDRRNINLSFALLQPNSGVVLGGVYYDNLFYVIHDAFIAAMTKILAAASPLSLQQQGGGPQQKPDMPTGLESTISTGISSGGGNAAPAPQGSIPFDDGERNTTALSDGPISTLNNARTYINNLMRVVRTGTPMRPGRPMQTYIFAMFDENLRPGPEYERHFGIFLPNGQPKFPFRFQ</sequence>
<evidence type="ECO:0000313" key="8">
    <source>
        <dbReference type="Proteomes" id="UP001567538"/>
    </source>
</evidence>
<organism evidence="7 8">
    <name type="scientific">Salvia divinorum</name>
    <name type="common">Maria pastora</name>
    <name type="synonym">Diviner's sage</name>
    <dbReference type="NCBI Taxonomy" id="28513"/>
    <lineage>
        <taxon>Eukaryota</taxon>
        <taxon>Viridiplantae</taxon>
        <taxon>Streptophyta</taxon>
        <taxon>Embryophyta</taxon>
        <taxon>Tracheophyta</taxon>
        <taxon>Spermatophyta</taxon>
        <taxon>Magnoliopsida</taxon>
        <taxon>eudicotyledons</taxon>
        <taxon>Gunneridae</taxon>
        <taxon>Pentapetalae</taxon>
        <taxon>asterids</taxon>
        <taxon>lamiids</taxon>
        <taxon>Lamiales</taxon>
        <taxon>Lamiaceae</taxon>
        <taxon>Nepetoideae</taxon>
        <taxon>Mentheae</taxon>
        <taxon>Salviinae</taxon>
        <taxon>Salvia</taxon>
        <taxon>Salvia subgen. Calosphace</taxon>
    </lineage>
</organism>
<dbReference type="AlphaFoldDB" id="A0ABD1FPG2"/>
<dbReference type="InterPro" id="IPR044965">
    <property type="entry name" value="Glyco_hydro_17_plant"/>
</dbReference>
<evidence type="ECO:0000256" key="3">
    <source>
        <dbReference type="ARBA" id="ARBA00023295"/>
    </source>
</evidence>
<dbReference type="InterPro" id="IPR000490">
    <property type="entry name" value="Glyco_hydro_17"/>
</dbReference>
<dbReference type="EMBL" id="JBEAFC010000014">
    <property type="protein sequence ID" value="KAL1533721.1"/>
    <property type="molecule type" value="Genomic_DNA"/>
</dbReference>
<proteinExistence type="inferred from homology"/>